<dbReference type="Pfam" id="PF00646">
    <property type="entry name" value="F-box"/>
    <property type="match status" value="1"/>
</dbReference>
<dbReference type="InterPro" id="IPR001810">
    <property type="entry name" value="F-box_dom"/>
</dbReference>
<reference evidence="3" key="3">
    <citation type="submission" date="2022-01" db="UniProtKB">
        <authorList>
            <consortium name="EnsemblPlants"/>
        </authorList>
    </citation>
    <scope>IDENTIFICATION</scope>
    <source>
        <strain evidence="3">subsp. vulgare</strain>
    </source>
</reference>
<keyword evidence="4" id="KW-1185">Reference proteome</keyword>
<evidence type="ECO:0000259" key="1">
    <source>
        <dbReference type="Pfam" id="PF00646"/>
    </source>
</evidence>
<dbReference type="Pfam" id="PF03478">
    <property type="entry name" value="Beta-prop_KIB1-4"/>
    <property type="match status" value="1"/>
</dbReference>
<name>A0A8I6Y7K6_HORVV</name>
<dbReference type="PANTHER" id="PTHR33110">
    <property type="entry name" value="F-BOX/KELCH-REPEAT PROTEIN-RELATED"/>
    <property type="match status" value="1"/>
</dbReference>
<dbReference type="AlphaFoldDB" id="A0A8I6Y7K6"/>
<reference evidence="3" key="2">
    <citation type="submission" date="2020-10" db="EMBL/GenBank/DDBJ databases">
        <authorList>
            <person name="Scholz U."/>
            <person name="Mascher M."/>
            <person name="Fiebig A."/>
        </authorList>
    </citation>
    <scope>NUCLEOTIDE SEQUENCE [LARGE SCALE GENOMIC DNA]</scope>
    <source>
        <strain evidence="3">cv. Morex</strain>
    </source>
</reference>
<evidence type="ECO:0000259" key="2">
    <source>
        <dbReference type="Pfam" id="PF03478"/>
    </source>
</evidence>
<dbReference type="Gene3D" id="1.20.1280.50">
    <property type="match status" value="1"/>
</dbReference>
<dbReference type="PANTHER" id="PTHR33110:SF82">
    <property type="entry name" value="OS07G0500250 PROTEIN"/>
    <property type="match status" value="1"/>
</dbReference>
<evidence type="ECO:0000313" key="4">
    <source>
        <dbReference type="Proteomes" id="UP000011116"/>
    </source>
</evidence>
<evidence type="ECO:0008006" key="5">
    <source>
        <dbReference type="Google" id="ProtNLM"/>
    </source>
</evidence>
<dbReference type="Gramene" id="HORVU.MOREX.r2.6HG0517850.1">
    <property type="protein sequence ID" value="HORVU.MOREX.r2.6HG0517850.1.CDS.1"/>
    <property type="gene ID" value="HORVU.MOREX.r2.6HG0517850"/>
</dbReference>
<sequence>MAASSPEWSSLLPDILGQVIARLPHIADRARFRAVCRLWRSALRLQDSHRRGLPWVVLDDGAYLTPSDGRIHHLPLPMNTRCIGSTSDWIALDRVDGVTQKHTYTLHNYFSHAAVPLPELDSIIGNVPETFEIRKVLMRSTPDDLVAVTSNICRYPFILCRPGKGAWVARALAMPYFRIIDFVFLEDMLYAITKAESLYAIQLDEDNDGKPDVSFVKRITRHTPYPNNDRYNNDMWMGTTDYDASRQENAPDELVDDDSDIDDDNDYSSAYDCTLSDCEEVVSSKGYDLLATYRHLVELCGKLLMVRRQCLVSAFTPNHHTRKVEVFEADMDKGVWTSVTGGLGGGHAIFISDGLSNIIAARGEVKEDVIYFSDTNDMFDMQTGIIRSLGPISRLDACWRTCVFPPDLIV</sequence>
<accession>A0A8I6Y7K6</accession>
<feature type="domain" description="F-box" evidence="1">
    <location>
        <begin position="8"/>
        <end position="49"/>
    </location>
</feature>
<evidence type="ECO:0000313" key="3">
    <source>
        <dbReference type="EnsemblPlants" id="HORVU.MOREX.r3.6HG0624050.1.CDS1"/>
    </source>
</evidence>
<reference evidence="4" key="1">
    <citation type="journal article" date="2012" name="Nature">
        <title>A physical, genetic and functional sequence assembly of the barley genome.</title>
        <authorList>
            <consortium name="The International Barley Genome Sequencing Consortium"/>
            <person name="Mayer K.F."/>
            <person name="Waugh R."/>
            <person name="Brown J.W."/>
            <person name="Schulman A."/>
            <person name="Langridge P."/>
            <person name="Platzer M."/>
            <person name="Fincher G.B."/>
            <person name="Muehlbauer G.J."/>
            <person name="Sato K."/>
            <person name="Close T.J."/>
            <person name="Wise R.P."/>
            <person name="Stein N."/>
        </authorList>
    </citation>
    <scope>NUCLEOTIDE SEQUENCE [LARGE SCALE GENOMIC DNA]</scope>
    <source>
        <strain evidence="4">cv. Morex</strain>
    </source>
</reference>
<feature type="domain" description="KIB1-4 beta-propeller" evidence="2">
    <location>
        <begin position="65"/>
        <end position="378"/>
    </location>
</feature>
<dbReference type="EnsemblPlants" id="HORVU.MOREX.r3.6HG0624050.1">
    <property type="protein sequence ID" value="HORVU.MOREX.r3.6HG0624050.1.CDS1"/>
    <property type="gene ID" value="HORVU.MOREX.r3.6HG0624050"/>
</dbReference>
<dbReference type="Proteomes" id="UP000011116">
    <property type="component" value="Chromosome 6H"/>
</dbReference>
<proteinExistence type="predicted"/>
<dbReference type="InterPro" id="IPR005174">
    <property type="entry name" value="KIB1-4_b-propeller"/>
</dbReference>
<protein>
    <recommendedName>
        <fullName evidence="5">DUF295 domain-containing protein</fullName>
    </recommendedName>
</protein>
<dbReference type="Gramene" id="HORVU.MOREX.r3.6HG0624050.1">
    <property type="protein sequence ID" value="HORVU.MOREX.r3.6HG0624050.1.CDS1"/>
    <property type="gene ID" value="HORVU.MOREX.r3.6HG0624050"/>
</dbReference>
<organism evidence="3 4">
    <name type="scientific">Hordeum vulgare subsp. vulgare</name>
    <name type="common">Domesticated barley</name>
    <dbReference type="NCBI Taxonomy" id="112509"/>
    <lineage>
        <taxon>Eukaryota</taxon>
        <taxon>Viridiplantae</taxon>
        <taxon>Streptophyta</taxon>
        <taxon>Embryophyta</taxon>
        <taxon>Tracheophyta</taxon>
        <taxon>Spermatophyta</taxon>
        <taxon>Magnoliopsida</taxon>
        <taxon>Liliopsida</taxon>
        <taxon>Poales</taxon>
        <taxon>Poaceae</taxon>
        <taxon>BOP clade</taxon>
        <taxon>Pooideae</taxon>
        <taxon>Triticodae</taxon>
        <taxon>Triticeae</taxon>
        <taxon>Hordeinae</taxon>
        <taxon>Hordeum</taxon>
    </lineage>
</organism>